<gene>
    <name evidence="13" type="ORF">ASEP1449_LOCUS14432</name>
</gene>
<dbReference type="SUPFAM" id="SSF56091">
    <property type="entry name" value="DNA ligase/mRNA capping enzyme, catalytic domain"/>
    <property type="match status" value="1"/>
</dbReference>
<keyword evidence="9" id="KW-0234">DNA repair</keyword>
<protein>
    <recommendedName>
        <fullName evidence="1">DNA ligase (NAD(+))</fullName>
        <ecNumber evidence="1">6.5.1.2</ecNumber>
    </recommendedName>
</protein>
<dbReference type="GO" id="GO:0006260">
    <property type="term" value="P:DNA replication"/>
    <property type="evidence" value="ECO:0007669"/>
    <property type="project" value="UniProtKB-KW"/>
</dbReference>
<dbReference type="InterPro" id="IPR001357">
    <property type="entry name" value="BRCT_dom"/>
</dbReference>
<dbReference type="GO" id="GO:0046872">
    <property type="term" value="F:metal ion binding"/>
    <property type="evidence" value="ECO:0007669"/>
    <property type="project" value="UniProtKB-KW"/>
</dbReference>
<dbReference type="SMART" id="SM00292">
    <property type="entry name" value="BRCT"/>
    <property type="match status" value="1"/>
</dbReference>
<dbReference type="PROSITE" id="PS01056">
    <property type="entry name" value="DNA_LIGASE_N2"/>
    <property type="match status" value="1"/>
</dbReference>
<dbReference type="GO" id="GO:0006281">
    <property type="term" value="P:DNA repair"/>
    <property type="evidence" value="ECO:0007669"/>
    <property type="project" value="UniProtKB-KW"/>
</dbReference>
<dbReference type="GO" id="GO:0003911">
    <property type="term" value="F:DNA ligase (NAD+) activity"/>
    <property type="evidence" value="ECO:0007669"/>
    <property type="project" value="UniProtKB-EC"/>
</dbReference>
<evidence type="ECO:0000256" key="10">
    <source>
        <dbReference type="ARBA" id="ARBA00034005"/>
    </source>
</evidence>
<dbReference type="CDD" id="cd17748">
    <property type="entry name" value="BRCT_DNA_ligase_like"/>
    <property type="match status" value="1"/>
</dbReference>
<dbReference type="Gene3D" id="1.10.150.20">
    <property type="entry name" value="5' to 3' exonuclease, C-terminal subdomain"/>
    <property type="match status" value="2"/>
</dbReference>
<dbReference type="PROSITE" id="PS50172">
    <property type="entry name" value="BRCT"/>
    <property type="match status" value="1"/>
</dbReference>
<keyword evidence="2" id="KW-0436">Ligase</keyword>
<accession>A0A7S2UKA7</accession>
<dbReference type="Pfam" id="PF03120">
    <property type="entry name" value="OB_DNA_ligase"/>
    <property type="match status" value="1"/>
</dbReference>
<keyword evidence="4" id="KW-0479">Metal-binding</keyword>
<dbReference type="EC" id="6.5.1.2" evidence="1"/>
<feature type="compositionally biased region" description="Basic and acidic residues" evidence="11">
    <location>
        <begin position="754"/>
        <end position="763"/>
    </location>
</feature>
<keyword evidence="7" id="KW-0460">Magnesium</keyword>
<dbReference type="SUPFAM" id="SSF52113">
    <property type="entry name" value="BRCT domain"/>
    <property type="match status" value="1"/>
</dbReference>
<dbReference type="AlphaFoldDB" id="A0A7S2UKA7"/>
<dbReference type="Gene3D" id="3.40.50.10190">
    <property type="entry name" value="BRCT domain"/>
    <property type="match status" value="1"/>
</dbReference>
<name>A0A7S2UKA7_9STRA</name>
<evidence type="ECO:0000256" key="11">
    <source>
        <dbReference type="SAM" id="MobiDB-lite"/>
    </source>
</evidence>
<evidence type="ECO:0000256" key="4">
    <source>
        <dbReference type="ARBA" id="ARBA00022723"/>
    </source>
</evidence>
<dbReference type="InterPro" id="IPR010994">
    <property type="entry name" value="RuvA_2-like"/>
</dbReference>
<dbReference type="EMBL" id="HBHQ01021384">
    <property type="protein sequence ID" value="CAD9822598.1"/>
    <property type="molecule type" value="Transcribed_RNA"/>
</dbReference>
<dbReference type="Gene3D" id="2.40.50.140">
    <property type="entry name" value="Nucleic acid-binding proteins"/>
    <property type="match status" value="1"/>
</dbReference>
<evidence type="ECO:0000256" key="5">
    <source>
        <dbReference type="ARBA" id="ARBA00022763"/>
    </source>
</evidence>
<dbReference type="SUPFAM" id="SSF50249">
    <property type="entry name" value="Nucleic acid-binding proteins"/>
    <property type="match status" value="1"/>
</dbReference>
<proteinExistence type="inferred from homology"/>
<reference evidence="13" key="1">
    <citation type="submission" date="2021-01" db="EMBL/GenBank/DDBJ databases">
        <authorList>
            <person name="Corre E."/>
            <person name="Pelletier E."/>
            <person name="Niang G."/>
            <person name="Scheremetjew M."/>
            <person name="Finn R."/>
            <person name="Kale V."/>
            <person name="Holt S."/>
            <person name="Cochrane G."/>
            <person name="Meng A."/>
            <person name="Brown T."/>
            <person name="Cohen L."/>
        </authorList>
    </citation>
    <scope>NUCLEOTIDE SEQUENCE</scope>
    <source>
        <strain evidence="13">CCMP2084</strain>
    </source>
</reference>
<dbReference type="Pfam" id="PF01653">
    <property type="entry name" value="DNA_ligase_aden"/>
    <property type="match status" value="2"/>
</dbReference>
<dbReference type="InterPro" id="IPR013839">
    <property type="entry name" value="DNAligase_adenylation"/>
</dbReference>
<feature type="region of interest" description="Disordered" evidence="11">
    <location>
        <begin position="243"/>
        <end position="264"/>
    </location>
</feature>
<feature type="compositionally biased region" description="Low complexity" evidence="11">
    <location>
        <begin position="249"/>
        <end position="264"/>
    </location>
</feature>
<evidence type="ECO:0000256" key="3">
    <source>
        <dbReference type="ARBA" id="ARBA00022705"/>
    </source>
</evidence>
<evidence type="ECO:0000256" key="6">
    <source>
        <dbReference type="ARBA" id="ARBA00022833"/>
    </source>
</evidence>
<dbReference type="InterPro" id="IPR033136">
    <property type="entry name" value="DNA_ligase_CS"/>
</dbReference>
<feature type="domain" description="BRCT" evidence="12">
    <location>
        <begin position="993"/>
        <end position="1079"/>
    </location>
</feature>
<comment type="catalytic activity">
    <reaction evidence="10">
        <text>NAD(+) + (deoxyribonucleotide)n-3'-hydroxyl + 5'-phospho-(deoxyribonucleotide)m = (deoxyribonucleotide)n+m + AMP + beta-nicotinamide D-nucleotide.</text>
        <dbReference type="EC" id="6.5.1.2"/>
    </reaction>
</comment>
<dbReference type="InterPro" id="IPR036420">
    <property type="entry name" value="BRCT_dom_sf"/>
</dbReference>
<dbReference type="HAMAP" id="MF_01588">
    <property type="entry name" value="DNA_ligase_A"/>
    <property type="match status" value="1"/>
</dbReference>
<evidence type="ECO:0000313" key="13">
    <source>
        <dbReference type="EMBL" id="CAD9822598.1"/>
    </source>
</evidence>
<keyword evidence="6" id="KW-0862">Zinc</keyword>
<dbReference type="InterPro" id="IPR001679">
    <property type="entry name" value="DNA_ligase"/>
</dbReference>
<feature type="region of interest" description="Disordered" evidence="11">
    <location>
        <begin position="754"/>
        <end position="773"/>
    </location>
</feature>
<dbReference type="InterPro" id="IPR012340">
    <property type="entry name" value="NA-bd_OB-fold"/>
</dbReference>
<keyword evidence="5" id="KW-0227">DNA damage</keyword>
<keyword evidence="8" id="KW-0520">NAD</keyword>
<dbReference type="SUPFAM" id="SSF47781">
    <property type="entry name" value="RuvA domain 2-like"/>
    <property type="match status" value="1"/>
</dbReference>
<sequence>MERDHPQQQQQVTLSVSSTKRLLLSPSAGRRLRSVLLLWALLVATAEPMRRGGILAFGRRPMNRGTAWISHPLPLTRRIILGGGERHWHSYNAHSYGCLHEEHYQPGSWMQMRSKRRTMSQIILQRSMTTTTRTTISSATTTITPQGEEDVGFEEFKRVAQELMHHDDLYYYGQSQQLENNDKDATNQPIMAISDEEYDALAQWEADLCVRYPHFLAQWETESTWGKRATRYGGRVGPVMEEEDEDNITTTEQTITRTTPTATPLRTRRSHAVPLLSLDNAMDQSQVLAWYHRLLRQISSVSSHEEENDDDHDDEEASMTLLAEPKLDGLSLSLRYQRQPHNNNTSTPNDDDDVVSYELIWAATRGDGRRGDDVTEAIRDMQTGHTTPDPANTPTEPYIRHHHPIPSFLSLPRAHFDNMEGGTAPHVIEVRGEVILPKSALNLANNNGNTIMNEGVNNDTSQNSNPPTVFANARNAASGILLRRKAETNETVIAQTRHLRSQLRFYAYDVVMSDDTTPEENDEPFWDSGTNMRTTLTGWGFAVPGPSMTLSVSTTKNNVTDDNDDDELLSAIMEPLWKFQQSLRNSDNNEVEVDGAVYKLDSMSLRRELQSATRRAPRWAIAHKFPAQGAVTKLLAVEIQVGRTGALTPVAVLEPVSIAGVNITKASLHNFAWAQSILLSHDDATKQNSTNASVPVGIPVLVRRAGDVIPQVVRRVFSDTNQPNDSSSNISYISLDPPTHCPACGHQTVWERNENSTQLKEESDPLGDPKVPGTNVSGAEEIAMEATSGARSESVGQVLRCGAPHLVCPPRAVGALAHAYSRAGLDIMGLSEARLQHLMEHDLIHLPCDIFRLAHDENATMDKIAALPGWGPKSAQNLIQAASRVAITGVPLSNFIYSLSIRHIGSFSSKTLASTYGDVTAFLSALEARDFRVLSGDDEQEGVKGIGPAVLESLELFSKEPVLVQAAKDLAQAIVVLDDLSGQRNAAVDTLNDTDLPWHGKTVVFTGTISSEMTRTQAQDVAKSLLGAKSTPTSISKSTSILVAGNKSGSKVKKALDLGIRVLDATEFLQLVQENEKAT</sequence>
<dbReference type="Gene3D" id="3.30.470.30">
    <property type="entry name" value="DNA ligase/mRNA capping enzyme"/>
    <property type="match status" value="1"/>
</dbReference>
<keyword evidence="3" id="KW-0235">DNA replication</keyword>
<dbReference type="SMART" id="SM00532">
    <property type="entry name" value="LIGANc"/>
    <property type="match status" value="1"/>
</dbReference>
<evidence type="ECO:0000256" key="7">
    <source>
        <dbReference type="ARBA" id="ARBA00022842"/>
    </source>
</evidence>
<evidence type="ECO:0000256" key="8">
    <source>
        <dbReference type="ARBA" id="ARBA00023027"/>
    </source>
</evidence>
<evidence type="ECO:0000256" key="2">
    <source>
        <dbReference type="ARBA" id="ARBA00022598"/>
    </source>
</evidence>
<dbReference type="Pfam" id="PF00533">
    <property type="entry name" value="BRCT"/>
    <property type="match status" value="1"/>
</dbReference>
<dbReference type="InterPro" id="IPR013840">
    <property type="entry name" value="DNAligase_N"/>
</dbReference>
<evidence type="ECO:0000256" key="1">
    <source>
        <dbReference type="ARBA" id="ARBA00012722"/>
    </source>
</evidence>
<dbReference type="InterPro" id="IPR004150">
    <property type="entry name" value="NAD_DNA_ligase_OB"/>
</dbReference>
<organism evidence="13">
    <name type="scientific">Attheya septentrionalis</name>
    <dbReference type="NCBI Taxonomy" id="420275"/>
    <lineage>
        <taxon>Eukaryota</taxon>
        <taxon>Sar</taxon>
        <taxon>Stramenopiles</taxon>
        <taxon>Ochrophyta</taxon>
        <taxon>Bacillariophyta</taxon>
        <taxon>Coscinodiscophyceae</taxon>
        <taxon>Chaetocerotophycidae</taxon>
        <taxon>Chaetocerotales</taxon>
        <taxon>Attheyaceae</taxon>
        <taxon>Attheya</taxon>
    </lineage>
</organism>
<evidence type="ECO:0000259" key="12">
    <source>
        <dbReference type="PROSITE" id="PS50172"/>
    </source>
</evidence>
<evidence type="ECO:0000256" key="9">
    <source>
        <dbReference type="ARBA" id="ARBA00023204"/>
    </source>
</evidence>